<sequence>MMSFEAVKEIGSLVLSGTTTTIAICSSADPKFDQVERFLKINSTRRYSRIITFICSLTPSPSKMTYNALCIEDDALFRKNVLSIQKHDFKSKRINKVDNMRQNKSGKNNSVRYPELPIYNFADTPKEIVNSLRNVEANIRWLKKYDQPGKAKNRTTWCDFHDDHGHTTEDCISLRMKVVYHKPKGHL</sequence>
<keyword evidence="2" id="KW-1185">Reference proteome</keyword>
<evidence type="ECO:0000313" key="1">
    <source>
        <dbReference type="EMBL" id="KAJ9553544.1"/>
    </source>
</evidence>
<comment type="caution">
    <text evidence="1">The sequence shown here is derived from an EMBL/GenBank/DDBJ whole genome shotgun (WGS) entry which is preliminary data.</text>
</comment>
<protein>
    <submittedName>
        <fullName evidence="1">Uncharacterized protein</fullName>
    </submittedName>
</protein>
<name>A0AA38T363_9ASTR</name>
<dbReference type="EMBL" id="JARYMX010000004">
    <property type="protein sequence ID" value="KAJ9553544.1"/>
    <property type="molecule type" value="Genomic_DNA"/>
</dbReference>
<dbReference type="AlphaFoldDB" id="A0AA38T363"/>
<reference evidence="1" key="1">
    <citation type="submission" date="2023-03" db="EMBL/GenBank/DDBJ databases">
        <title>Chromosome-scale reference genome and RAD-based genetic map of yellow starthistle (Centaurea solstitialis) reveal putative structural variation and QTLs associated with invader traits.</title>
        <authorList>
            <person name="Reatini B."/>
            <person name="Cang F.A."/>
            <person name="Jiang Q."/>
            <person name="Mckibben M.T.W."/>
            <person name="Barker M.S."/>
            <person name="Rieseberg L.H."/>
            <person name="Dlugosch K.M."/>
        </authorList>
    </citation>
    <scope>NUCLEOTIDE SEQUENCE</scope>
    <source>
        <strain evidence="1">CAN-66</strain>
        <tissue evidence="1">Leaf</tissue>
    </source>
</reference>
<proteinExistence type="predicted"/>
<gene>
    <name evidence="1" type="ORF">OSB04_017589</name>
</gene>
<evidence type="ECO:0000313" key="2">
    <source>
        <dbReference type="Proteomes" id="UP001172457"/>
    </source>
</evidence>
<accession>A0AA38T363</accession>
<organism evidence="1 2">
    <name type="scientific">Centaurea solstitialis</name>
    <name type="common">yellow star-thistle</name>
    <dbReference type="NCBI Taxonomy" id="347529"/>
    <lineage>
        <taxon>Eukaryota</taxon>
        <taxon>Viridiplantae</taxon>
        <taxon>Streptophyta</taxon>
        <taxon>Embryophyta</taxon>
        <taxon>Tracheophyta</taxon>
        <taxon>Spermatophyta</taxon>
        <taxon>Magnoliopsida</taxon>
        <taxon>eudicotyledons</taxon>
        <taxon>Gunneridae</taxon>
        <taxon>Pentapetalae</taxon>
        <taxon>asterids</taxon>
        <taxon>campanulids</taxon>
        <taxon>Asterales</taxon>
        <taxon>Asteraceae</taxon>
        <taxon>Carduoideae</taxon>
        <taxon>Cardueae</taxon>
        <taxon>Centaureinae</taxon>
        <taxon>Centaurea</taxon>
    </lineage>
</organism>
<dbReference type="Proteomes" id="UP001172457">
    <property type="component" value="Chromosome 4"/>
</dbReference>